<dbReference type="InterPro" id="IPR019089">
    <property type="entry name" value="Cas_GSU0054"/>
</dbReference>
<name>A0A329QE96_9ACTN</name>
<protein>
    <submittedName>
        <fullName evidence="1">Type I-U CRISPR-associated protein Cas5/Cas6</fullName>
    </submittedName>
</protein>
<sequence>MTVTLAFRFPWGRYHATPWARHVNEGAVELPPSPWRLLRALYAVWRTRVPELDADTVHGLLTKLATPPTAYVPPHTFSHTRHYYPDSTHTRCVTSTDATLDTFAVLDRNAELALQWRGVALTQDEHDVLAKIAIAVPYLGRADSICEVRLAHDWAATDHDVWEPVDAAEFIPDNANVARVLTPDLPLRIDSLTARPVDIRRHNLLYPAGTKLMGYQRTQTPAPRRRHRRIKHIPVTAVRFAVAQRSYPSVRDTLIYTDLLRTSALAKLGRRREERRDTMLAGRRADGSRTDDGHRHAHYLPITEPGGRITDLLVWVPAGLGDDELEALTDVTHLQSPFMDKWRLTIRIAGLGMVDDIAPELVGPSTVWTTTTPFVPSRYAKKRHEWSEFVHHEVTRELDYRSYLDLDVNLTVRHGGPSFRKGRPATRDDRRRSAYLTLRTGRPVRGPLALGHNSHFGMGLFSPTTDPR</sequence>
<dbReference type="RefSeq" id="WP_112260082.1">
    <property type="nucleotide sequence ID" value="NZ_QMIG01000031.1"/>
</dbReference>
<evidence type="ECO:0000313" key="2">
    <source>
        <dbReference type="Proteomes" id="UP000250462"/>
    </source>
</evidence>
<gene>
    <name evidence="1" type="primary">cas5u6u</name>
    <name evidence="1" type="ORF">DPM12_19735</name>
</gene>
<organism evidence="1 2">
    <name type="scientific">Phytoactinopolyspora halophila</name>
    <dbReference type="NCBI Taxonomy" id="1981511"/>
    <lineage>
        <taxon>Bacteria</taxon>
        <taxon>Bacillati</taxon>
        <taxon>Actinomycetota</taxon>
        <taxon>Actinomycetes</taxon>
        <taxon>Jiangellales</taxon>
        <taxon>Jiangellaceae</taxon>
        <taxon>Phytoactinopolyspora</taxon>
    </lineage>
</organism>
<keyword evidence="2" id="KW-1185">Reference proteome</keyword>
<dbReference type="AlphaFoldDB" id="A0A329QE96"/>
<accession>A0A329QE96</accession>
<evidence type="ECO:0000313" key="1">
    <source>
        <dbReference type="EMBL" id="RAW10029.1"/>
    </source>
</evidence>
<dbReference type="Proteomes" id="UP000250462">
    <property type="component" value="Unassembled WGS sequence"/>
</dbReference>
<comment type="caution">
    <text evidence="1">The sequence shown here is derived from an EMBL/GenBank/DDBJ whole genome shotgun (WGS) entry which is preliminary data.</text>
</comment>
<dbReference type="OrthoDB" id="9787885at2"/>
<dbReference type="NCBIfam" id="TIGR02165">
    <property type="entry name" value="cas5_6_GSU0054"/>
    <property type="match status" value="1"/>
</dbReference>
<proteinExistence type="predicted"/>
<reference evidence="1 2" key="1">
    <citation type="submission" date="2018-06" db="EMBL/GenBank/DDBJ databases">
        <title>Phytoactinopolyspora halophila sp. nov., a novel halophilic actinomycete isolated from a saline soil in China.</title>
        <authorList>
            <person name="Tang S.-K."/>
        </authorList>
    </citation>
    <scope>NUCLEOTIDE SEQUENCE [LARGE SCALE GENOMIC DNA]</scope>
    <source>
        <strain evidence="1 2">YIM 96934</strain>
    </source>
</reference>
<dbReference type="EMBL" id="QMIG01000031">
    <property type="protein sequence ID" value="RAW10029.1"/>
    <property type="molecule type" value="Genomic_DNA"/>
</dbReference>